<dbReference type="AlphaFoldDB" id="A0A4R9JY03"/>
<dbReference type="OrthoDB" id="340768at2"/>
<dbReference type="RefSeq" id="WP_135624516.1">
    <property type="nucleotide sequence ID" value="NZ_RQGD01000035.1"/>
</dbReference>
<dbReference type="NCBIfam" id="NF047692">
    <property type="entry name" value="LIC11631_fam"/>
    <property type="match status" value="1"/>
</dbReference>
<comment type="caution">
    <text evidence="1">The sequence shown here is derived from an EMBL/GenBank/DDBJ whole genome shotgun (WGS) entry which is preliminary data.</text>
</comment>
<dbReference type="EMBL" id="RQGD01000035">
    <property type="protein sequence ID" value="TGL57392.1"/>
    <property type="molecule type" value="Genomic_DNA"/>
</dbReference>
<organism evidence="1 2">
    <name type="scientific">Leptospira ognonensis</name>
    <dbReference type="NCBI Taxonomy" id="2484945"/>
    <lineage>
        <taxon>Bacteria</taxon>
        <taxon>Pseudomonadati</taxon>
        <taxon>Spirochaetota</taxon>
        <taxon>Spirochaetia</taxon>
        <taxon>Leptospirales</taxon>
        <taxon>Leptospiraceae</taxon>
        <taxon>Leptospira</taxon>
    </lineage>
</organism>
<evidence type="ECO:0000313" key="2">
    <source>
        <dbReference type="Proteomes" id="UP000297693"/>
    </source>
</evidence>
<proteinExistence type="predicted"/>
<name>A0A4R9JY03_9LEPT</name>
<keyword evidence="2" id="KW-1185">Reference proteome</keyword>
<evidence type="ECO:0000313" key="1">
    <source>
        <dbReference type="EMBL" id="TGL57392.1"/>
    </source>
</evidence>
<protein>
    <submittedName>
        <fullName evidence="1">Uncharacterized protein</fullName>
    </submittedName>
</protein>
<sequence length="222" mass="25757">MSPTDEIQKSLESSIFHPYQHQDYYGWDSLFLSPLKFGEVWNLLNVPSVSPGLLAFLTLRSYLTSSMHGQKIELTGLSRNWKTYLARSSYLQKNTNLFTQDFIPEIVKAEDTISEGNDILKSQDWKNSLRLEFSERGKKTLFYVASSKVEGVAAKNLSEMLSQFLVESQRNDRLTRAYIRKESSSYLYIQSEEQIHPRVFFKDDATQFPEFLLFIAELIPIK</sequence>
<reference evidence="1" key="1">
    <citation type="journal article" date="2019" name="PLoS Negl. Trop. Dis.">
        <title>Revisiting the worldwide diversity of Leptospira species in the environment.</title>
        <authorList>
            <person name="Vincent A.T."/>
            <person name="Schiettekatte O."/>
            <person name="Bourhy P."/>
            <person name="Veyrier F.J."/>
            <person name="Picardeau M."/>
        </authorList>
    </citation>
    <scope>NUCLEOTIDE SEQUENCE [LARGE SCALE GENOMIC DNA]</scope>
    <source>
        <strain evidence="1">201702476</strain>
    </source>
</reference>
<accession>A0A4R9JY03</accession>
<gene>
    <name evidence="1" type="ORF">EHQ58_13960</name>
</gene>
<dbReference type="Proteomes" id="UP000297693">
    <property type="component" value="Unassembled WGS sequence"/>
</dbReference>